<feature type="domain" description="PDZ" evidence="3">
    <location>
        <begin position="220"/>
        <end position="265"/>
    </location>
</feature>
<dbReference type="EMBL" id="JAENIG010000004">
    <property type="protein sequence ID" value="MBK1854762.1"/>
    <property type="molecule type" value="Genomic_DNA"/>
</dbReference>
<feature type="chain" id="PRO_5041951344" evidence="1">
    <location>
        <begin position="21"/>
        <end position="871"/>
    </location>
</feature>
<dbReference type="InterPro" id="IPR008979">
    <property type="entry name" value="Galactose-bd-like_sf"/>
</dbReference>
<dbReference type="RefSeq" id="WP_309489373.1">
    <property type="nucleotide sequence ID" value="NZ_JAENIG010000004.1"/>
</dbReference>
<dbReference type="PROSITE" id="PS50022">
    <property type="entry name" value="FA58C_3"/>
    <property type="match status" value="1"/>
</dbReference>
<evidence type="ECO:0000313" key="5">
    <source>
        <dbReference type="Proteomes" id="UP000634206"/>
    </source>
</evidence>
<evidence type="ECO:0000313" key="4">
    <source>
        <dbReference type="EMBL" id="MBK1854762.1"/>
    </source>
</evidence>
<evidence type="ECO:0000256" key="1">
    <source>
        <dbReference type="SAM" id="SignalP"/>
    </source>
</evidence>
<evidence type="ECO:0000259" key="3">
    <source>
        <dbReference type="PROSITE" id="PS50106"/>
    </source>
</evidence>
<dbReference type="InterPro" id="IPR001478">
    <property type="entry name" value="PDZ"/>
</dbReference>
<accession>A0AAE2SD20</accession>
<dbReference type="PROSITE" id="PS50106">
    <property type="entry name" value="PDZ"/>
    <property type="match status" value="1"/>
</dbReference>
<keyword evidence="5" id="KW-1185">Reference proteome</keyword>
<dbReference type="InterPro" id="IPR000421">
    <property type="entry name" value="FA58C"/>
</dbReference>
<dbReference type="InterPro" id="IPR059177">
    <property type="entry name" value="GH29D-like_dom"/>
</dbReference>
<dbReference type="Proteomes" id="UP000634206">
    <property type="component" value="Unassembled WGS sequence"/>
</dbReference>
<dbReference type="Pfam" id="PF19805">
    <property type="entry name" value="DUF6288"/>
    <property type="match status" value="1"/>
</dbReference>
<dbReference type="InterPro" id="IPR036034">
    <property type="entry name" value="PDZ_sf"/>
</dbReference>
<comment type="caution">
    <text evidence="4">The sequence shown here is derived from an EMBL/GenBank/DDBJ whole genome shotgun (WGS) entry which is preliminary data.</text>
</comment>
<dbReference type="AlphaFoldDB" id="A0AAE2SD20"/>
<name>A0AAE2SD20_9BACT</name>
<feature type="signal peptide" evidence="1">
    <location>
        <begin position="1"/>
        <end position="20"/>
    </location>
</feature>
<gene>
    <name evidence="4" type="ORF">JIN83_07310</name>
</gene>
<keyword evidence="1" id="KW-0732">Signal</keyword>
<protein>
    <submittedName>
        <fullName evidence="4">Chitobiase/beta-hexosaminidase C-terminal domain-containing protein</fullName>
    </submittedName>
</protein>
<dbReference type="InterPro" id="IPR046255">
    <property type="entry name" value="DUF6288"/>
</dbReference>
<dbReference type="Gene3D" id="2.30.42.10">
    <property type="match status" value="1"/>
</dbReference>
<reference evidence="4" key="1">
    <citation type="submission" date="2021-01" db="EMBL/GenBank/DDBJ databases">
        <title>Modified the classification status of verrucomicrobia.</title>
        <authorList>
            <person name="Feng X."/>
        </authorList>
    </citation>
    <scope>NUCLEOTIDE SEQUENCE</scope>
    <source>
        <strain evidence="4">5K15</strain>
    </source>
</reference>
<dbReference type="InterPro" id="IPR008930">
    <property type="entry name" value="Terpenoid_cyclase/PrenylTrfase"/>
</dbReference>
<dbReference type="Pfam" id="PF13290">
    <property type="entry name" value="CHB_HEX_C_1"/>
    <property type="match status" value="1"/>
</dbReference>
<dbReference type="Gene3D" id="1.50.10.20">
    <property type="match status" value="1"/>
</dbReference>
<evidence type="ECO:0000259" key="2">
    <source>
        <dbReference type="PROSITE" id="PS50022"/>
    </source>
</evidence>
<dbReference type="SUPFAM" id="SSF49785">
    <property type="entry name" value="Galactose-binding domain-like"/>
    <property type="match status" value="1"/>
</dbReference>
<feature type="domain" description="F5/8 type C" evidence="2">
    <location>
        <begin position="712"/>
        <end position="871"/>
    </location>
</feature>
<sequence>MMRLVTLCRLYVISALSVSAVSGMELSIPNPSLSLDKKVAAGAAGVPREWKLLSGPKESCRKWVGQSPLGVELSHVILAPGSTLSCEFSVGALTEKETKVKRDWTGVLSLDLLGTIGKGSSRCELSLHDAASGKKLHALSNRAKAEVVEGKLQTVRVWSELNAQQMAELVDQKLTLKLSVEGSVPLLVSGVSFSRLHSQPTSRLFGKPNGGKGPDLLGVGSLGFDAITEHQQNILTVLKVREKSPAEKAGLKDGDKIIGVAGRVLPVNDVDPGWNWYRRSHEAVIGRAVLAAWSAKPPEGKGVVSLHLLRNGKPTRIRCQLSQTMDFQPLLSSQNKDKMHQQMIEYLVNSQNQDGYWKGVIQTTFSALALLATEDPAHAERVKKAVDWMLHKYPEPENFGNLGYWHASYAGILYAEYYLATGDSRVLPRIEGILRWVRSGLYTSKWGMLCLGHGTGGLPYGNKALVAPATHALVLDSLAEKCGIESGLWDALLPYMEYSWSDPAKGGHGALGYNASYKDKREFWSRSGLFSMAAHLRGERQDMEDAMISFMHGHHPWFRNSHAYGEPGGSLGLLALNLCRPDAFTEVMNHYSWWFALAWDPNFGLRFTMPHMGAPYMGTEDLINASYALVFAAPKKSLWITGGQKRDWLDVSELETPLSPVIVRRNKQGQVDLECRLPGPKIRYTTDGSQPSKNSPIYEKSIDFPAGGTIKARAMSKGIKMGEITTVNFGPAKAGWKVLAASGHKDPAEAVRRAGYAIDHSPGHSWLTDIGQDAQGYPHYIVIDLGAAMPLNAVKVTFTRDKGAAGKCIVKGALTMKERPVTIGESTWQGYQAERRVDLSKSTQVRYIRLEFSEPFKEGSVSLALREIDVE</sequence>
<organism evidence="4 5">
    <name type="scientific">Oceaniferula flava</name>
    <dbReference type="NCBI Taxonomy" id="2800421"/>
    <lineage>
        <taxon>Bacteria</taxon>
        <taxon>Pseudomonadati</taxon>
        <taxon>Verrucomicrobiota</taxon>
        <taxon>Verrucomicrobiia</taxon>
        <taxon>Verrucomicrobiales</taxon>
        <taxon>Verrucomicrobiaceae</taxon>
        <taxon>Oceaniferula</taxon>
    </lineage>
</organism>
<dbReference type="SUPFAM" id="SSF48239">
    <property type="entry name" value="Terpenoid cyclases/Protein prenyltransferases"/>
    <property type="match status" value="1"/>
</dbReference>
<dbReference type="SUPFAM" id="SSF50156">
    <property type="entry name" value="PDZ domain-like"/>
    <property type="match status" value="1"/>
</dbReference>
<dbReference type="Gene3D" id="2.60.120.260">
    <property type="entry name" value="Galactose-binding domain-like"/>
    <property type="match status" value="1"/>
</dbReference>
<proteinExistence type="predicted"/>